<dbReference type="EMBL" id="CM044703">
    <property type="protein sequence ID" value="KAI5674734.1"/>
    <property type="molecule type" value="Genomic_DNA"/>
</dbReference>
<sequence>MNTKTLKILLSLFAINSITLYLYFSSNPDYFHHKRTENHSHFTNSRSLTTENHFQFQGSVSTSKPWPILPSYLPWSQNIDVPFGSCEGYFGNGFTRRIDALKPSPDSHRKFASSGSGGGWFRCFYSDTLRSSICEAGRLRMSGDKILMSRGGEKLETVVGREEEDELPIFQDGAFEIEVTERSRFGKKLVNNKFLDNYLEEGVISRHTMRSLVDSIRLVGPNEFHCSEWVEEPTLLVTRFEYANLFHTITDWYSAYVASRVTGLPSRPHLVFVDGHCEAPLEQTWNALFSSLRYAKSFSGSVCFRHVILVPLGYETVLFKGLSEDIDCQGASAQELWQHPDDHKTARLSEFGEMIRASFGFPVDRHRVSRPTSGHSVLFVRREDYLAHPRHGGKVQSRLSNEQEVFDSIKSWASNHSECKLNVVNGLFAHMPMKDQIRAIQDASVIIGAHGAGLTHIVSATPKAIILEIISSEYIRPHFALIAKWKGLEYHAIYLEGSYARPGVVIEKLSSILRSIDC</sequence>
<evidence type="ECO:0000313" key="1">
    <source>
        <dbReference type="EMBL" id="KAI5674734.1"/>
    </source>
</evidence>
<proteinExistence type="predicted"/>
<dbReference type="Proteomes" id="UP001060085">
    <property type="component" value="Linkage Group LG03"/>
</dbReference>
<organism evidence="1 2">
    <name type="scientific">Catharanthus roseus</name>
    <name type="common">Madagascar periwinkle</name>
    <name type="synonym">Vinca rosea</name>
    <dbReference type="NCBI Taxonomy" id="4058"/>
    <lineage>
        <taxon>Eukaryota</taxon>
        <taxon>Viridiplantae</taxon>
        <taxon>Streptophyta</taxon>
        <taxon>Embryophyta</taxon>
        <taxon>Tracheophyta</taxon>
        <taxon>Spermatophyta</taxon>
        <taxon>Magnoliopsida</taxon>
        <taxon>eudicotyledons</taxon>
        <taxon>Gunneridae</taxon>
        <taxon>Pentapetalae</taxon>
        <taxon>asterids</taxon>
        <taxon>lamiids</taxon>
        <taxon>Gentianales</taxon>
        <taxon>Apocynaceae</taxon>
        <taxon>Rauvolfioideae</taxon>
        <taxon>Vinceae</taxon>
        <taxon>Catharanthinae</taxon>
        <taxon>Catharanthus</taxon>
    </lineage>
</organism>
<name>A0ACC0BPW7_CATRO</name>
<keyword evidence="2" id="KW-1185">Reference proteome</keyword>
<comment type="caution">
    <text evidence="1">The sequence shown here is derived from an EMBL/GenBank/DDBJ whole genome shotgun (WGS) entry which is preliminary data.</text>
</comment>
<evidence type="ECO:0000313" key="2">
    <source>
        <dbReference type="Proteomes" id="UP001060085"/>
    </source>
</evidence>
<gene>
    <name evidence="1" type="ORF">M9H77_15098</name>
</gene>
<reference evidence="2" key="1">
    <citation type="journal article" date="2023" name="Nat. Plants">
        <title>Single-cell RNA sequencing provides a high-resolution roadmap for understanding the multicellular compartmentation of specialized metabolism.</title>
        <authorList>
            <person name="Sun S."/>
            <person name="Shen X."/>
            <person name="Li Y."/>
            <person name="Li Y."/>
            <person name="Wang S."/>
            <person name="Li R."/>
            <person name="Zhang H."/>
            <person name="Shen G."/>
            <person name="Guo B."/>
            <person name="Wei J."/>
            <person name="Xu J."/>
            <person name="St-Pierre B."/>
            <person name="Chen S."/>
            <person name="Sun C."/>
        </authorList>
    </citation>
    <scope>NUCLEOTIDE SEQUENCE [LARGE SCALE GENOMIC DNA]</scope>
</reference>
<protein>
    <submittedName>
        <fullName evidence="1">Uncharacterized protein</fullName>
    </submittedName>
</protein>
<accession>A0ACC0BPW7</accession>